<sequence>MFLLIDIGNTKTKWMLRDDKSIYKQDTFFTEDIDQDHFEFGEKIKKILISNVAGFEKEAILKIKLKKFSCPIEFIKPHKTYKDLLNNYQDATRLGSDRWLSALSVSHDIKKAAVIASVGTAVTIDYMSYDQKNNRHTFEGGVILPGLHLTKNTLFNDTADLKNGEGIFQMPPIDTANAIESGFILSVLGNIKSFFELASNQSKDVVIILSGGDTEIIQQHMEEGFRKYVSIKKDLVLEGLFVLAKS</sequence>
<evidence type="ECO:0000256" key="8">
    <source>
        <dbReference type="ARBA" id="ARBA00022679"/>
    </source>
</evidence>
<dbReference type="InterPro" id="IPR043129">
    <property type="entry name" value="ATPase_NBD"/>
</dbReference>
<dbReference type="Gene3D" id="3.30.420.40">
    <property type="match status" value="2"/>
</dbReference>
<evidence type="ECO:0000256" key="14">
    <source>
        <dbReference type="ARBA" id="ARBA00038036"/>
    </source>
</evidence>
<comment type="subunit">
    <text evidence="5 16">Homodimer.</text>
</comment>
<keyword evidence="7 16" id="KW-0963">Cytoplasm</keyword>
<organism evidence="17 18">
    <name type="scientific">Candidatus Methylopumilus planktonicus</name>
    <dbReference type="NCBI Taxonomy" id="1581557"/>
    <lineage>
        <taxon>Bacteria</taxon>
        <taxon>Pseudomonadati</taxon>
        <taxon>Pseudomonadota</taxon>
        <taxon>Betaproteobacteria</taxon>
        <taxon>Nitrosomonadales</taxon>
        <taxon>Methylophilaceae</taxon>
        <taxon>Candidatus Methylopumilus</taxon>
    </lineage>
</organism>
<keyword evidence="12 16" id="KW-0630">Potassium</keyword>
<dbReference type="GO" id="GO:0005737">
    <property type="term" value="C:cytoplasm"/>
    <property type="evidence" value="ECO:0007669"/>
    <property type="project" value="UniProtKB-SubCell"/>
</dbReference>
<feature type="binding site" evidence="16">
    <location>
        <position position="175"/>
    </location>
    <ligand>
        <name>substrate</name>
    </ligand>
</feature>
<comment type="caution">
    <text evidence="16">Lacks conserved residue(s) required for the propagation of feature annotation.</text>
</comment>
<dbReference type="STRING" id="1581557.BN1208_0978"/>
<evidence type="ECO:0000256" key="9">
    <source>
        <dbReference type="ARBA" id="ARBA00022741"/>
    </source>
</evidence>
<evidence type="ECO:0000256" key="1">
    <source>
        <dbReference type="ARBA" id="ARBA00001206"/>
    </source>
</evidence>
<dbReference type="SUPFAM" id="SSF53067">
    <property type="entry name" value="Actin-like ATPase domain"/>
    <property type="match status" value="2"/>
</dbReference>
<evidence type="ECO:0000256" key="7">
    <source>
        <dbReference type="ARBA" id="ARBA00022490"/>
    </source>
</evidence>
<dbReference type="Pfam" id="PF03309">
    <property type="entry name" value="Pan_kinase"/>
    <property type="match status" value="1"/>
</dbReference>
<dbReference type="EMBL" id="LN827929">
    <property type="protein sequence ID" value="CEZ19861.1"/>
    <property type="molecule type" value="Genomic_DNA"/>
</dbReference>
<dbReference type="KEGG" id="mbat:BN1208_0978"/>
<keyword evidence="13 16" id="KW-0173">Coenzyme A biosynthesis</keyword>
<keyword evidence="8 16" id="KW-0808">Transferase</keyword>
<evidence type="ECO:0000256" key="15">
    <source>
        <dbReference type="ARBA" id="ARBA00040883"/>
    </source>
</evidence>
<comment type="pathway">
    <text evidence="4 16">Cofactor biosynthesis; coenzyme A biosynthesis; CoA from (R)-pantothenate: step 1/5.</text>
</comment>
<accession>A0A0D6EWK7</accession>
<dbReference type="RefSeq" id="WP_046488414.1">
    <property type="nucleotide sequence ID" value="NZ_LN827929.1"/>
</dbReference>
<gene>
    <name evidence="16" type="primary">coaX</name>
    <name evidence="17" type="ORF">BN1208_0978</name>
</gene>
<feature type="active site" description="Proton acceptor" evidence="16">
    <location>
        <position position="97"/>
    </location>
</feature>
<comment type="function">
    <text evidence="16">Catalyzes the phosphorylation of pantothenate (Pan), the first step in CoA biosynthesis.</text>
</comment>
<evidence type="ECO:0000256" key="3">
    <source>
        <dbReference type="ARBA" id="ARBA00004496"/>
    </source>
</evidence>
<dbReference type="PANTHER" id="PTHR34265:SF1">
    <property type="entry name" value="TYPE III PANTOTHENATE KINASE"/>
    <property type="match status" value="1"/>
</dbReference>
<evidence type="ECO:0000256" key="6">
    <source>
        <dbReference type="ARBA" id="ARBA00012102"/>
    </source>
</evidence>
<evidence type="ECO:0000256" key="16">
    <source>
        <dbReference type="HAMAP-Rule" id="MF_01274"/>
    </source>
</evidence>
<keyword evidence="10 16" id="KW-0418">Kinase</keyword>
<feature type="binding site" evidence="16">
    <location>
        <begin position="6"/>
        <end position="13"/>
    </location>
    <ligand>
        <name>ATP</name>
        <dbReference type="ChEBI" id="CHEBI:30616"/>
    </ligand>
</feature>
<evidence type="ECO:0000256" key="10">
    <source>
        <dbReference type="ARBA" id="ARBA00022777"/>
    </source>
</evidence>
<name>A0A0D6EWK7_9PROT</name>
<dbReference type="GO" id="GO:0015937">
    <property type="term" value="P:coenzyme A biosynthetic process"/>
    <property type="evidence" value="ECO:0007669"/>
    <property type="project" value="UniProtKB-UniRule"/>
</dbReference>
<dbReference type="NCBIfam" id="TIGR00671">
    <property type="entry name" value="baf"/>
    <property type="match status" value="1"/>
</dbReference>
<keyword evidence="18" id="KW-1185">Reference proteome</keyword>
<dbReference type="AlphaFoldDB" id="A0A0D6EWK7"/>
<dbReference type="Proteomes" id="UP000064007">
    <property type="component" value="Chromosome 1"/>
</dbReference>
<comment type="subcellular location">
    <subcellularLocation>
        <location evidence="3 16">Cytoplasm</location>
    </subcellularLocation>
</comment>
<dbReference type="GO" id="GO:0005524">
    <property type="term" value="F:ATP binding"/>
    <property type="evidence" value="ECO:0007669"/>
    <property type="project" value="UniProtKB-UniRule"/>
</dbReference>
<comment type="similarity">
    <text evidence="14 16">Belongs to the type III pantothenate kinase family.</text>
</comment>
<dbReference type="UniPathway" id="UPA00241">
    <property type="reaction ID" value="UER00352"/>
</dbReference>
<proteinExistence type="inferred from homology"/>
<evidence type="ECO:0000256" key="4">
    <source>
        <dbReference type="ARBA" id="ARBA00005225"/>
    </source>
</evidence>
<dbReference type="CDD" id="cd24015">
    <property type="entry name" value="ASKHA_NBD_PanK-III"/>
    <property type="match status" value="1"/>
</dbReference>
<evidence type="ECO:0000256" key="5">
    <source>
        <dbReference type="ARBA" id="ARBA00011738"/>
    </source>
</evidence>
<dbReference type="PANTHER" id="PTHR34265">
    <property type="entry name" value="TYPE III PANTOTHENATE KINASE"/>
    <property type="match status" value="1"/>
</dbReference>
<comment type="cofactor">
    <cofactor evidence="2">
        <name>K(+)</name>
        <dbReference type="ChEBI" id="CHEBI:29103"/>
    </cofactor>
</comment>
<feature type="binding site" evidence="16">
    <location>
        <position position="88"/>
    </location>
    <ligand>
        <name>substrate</name>
    </ligand>
</feature>
<evidence type="ECO:0000256" key="12">
    <source>
        <dbReference type="ARBA" id="ARBA00022958"/>
    </source>
</evidence>
<dbReference type="InterPro" id="IPR004619">
    <property type="entry name" value="Type_III_PanK"/>
</dbReference>
<evidence type="ECO:0000256" key="11">
    <source>
        <dbReference type="ARBA" id="ARBA00022840"/>
    </source>
</evidence>
<comment type="cofactor">
    <cofactor evidence="16">
        <name>NH4(+)</name>
        <dbReference type="ChEBI" id="CHEBI:28938"/>
    </cofactor>
    <cofactor evidence="16">
        <name>K(+)</name>
        <dbReference type="ChEBI" id="CHEBI:29103"/>
    </cofactor>
    <text evidence="16">A monovalent cation. Ammonium or potassium.</text>
</comment>
<dbReference type="HAMAP" id="MF_01274">
    <property type="entry name" value="Pantothen_kinase_3"/>
    <property type="match status" value="1"/>
</dbReference>
<evidence type="ECO:0000313" key="18">
    <source>
        <dbReference type="Proteomes" id="UP000064007"/>
    </source>
</evidence>
<comment type="catalytic activity">
    <reaction evidence="1 16">
        <text>(R)-pantothenate + ATP = (R)-4'-phosphopantothenate + ADP + H(+)</text>
        <dbReference type="Rhea" id="RHEA:16373"/>
        <dbReference type="ChEBI" id="CHEBI:10986"/>
        <dbReference type="ChEBI" id="CHEBI:15378"/>
        <dbReference type="ChEBI" id="CHEBI:29032"/>
        <dbReference type="ChEBI" id="CHEBI:30616"/>
        <dbReference type="ChEBI" id="CHEBI:456216"/>
        <dbReference type="EC" id="2.7.1.33"/>
    </reaction>
</comment>
<keyword evidence="9 16" id="KW-0547">Nucleotide-binding</keyword>
<feature type="binding site" evidence="16">
    <location>
        <position position="120"/>
    </location>
    <ligand>
        <name>ATP</name>
        <dbReference type="ChEBI" id="CHEBI:30616"/>
    </ligand>
</feature>
<dbReference type="OrthoDB" id="9781305at2"/>
<evidence type="ECO:0000256" key="13">
    <source>
        <dbReference type="ARBA" id="ARBA00022993"/>
    </source>
</evidence>
<dbReference type="HOGENOM" id="CLU_066627_0_1_4"/>
<reference evidence="18" key="1">
    <citation type="submission" date="2014-12" db="EMBL/GenBank/DDBJ databases">
        <authorList>
            <person name="Salcher M.M."/>
        </authorList>
    </citation>
    <scope>NUCLEOTIDE SEQUENCE [LARGE SCALE GENOMIC DNA]</scope>
    <source>
        <strain evidence="18">MMS-10A-171</strain>
    </source>
</reference>
<dbReference type="GO" id="GO:0004594">
    <property type="term" value="F:pantothenate kinase activity"/>
    <property type="evidence" value="ECO:0007669"/>
    <property type="project" value="UniProtKB-UniRule"/>
</dbReference>
<evidence type="ECO:0000256" key="2">
    <source>
        <dbReference type="ARBA" id="ARBA00001958"/>
    </source>
</evidence>
<evidence type="ECO:0000313" key="17">
    <source>
        <dbReference type="EMBL" id="CEZ19861.1"/>
    </source>
</evidence>
<protein>
    <recommendedName>
        <fullName evidence="15 16">Type III pantothenate kinase</fullName>
        <ecNumber evidence="6 16">2.7.1.33</ecNumber>
    </recommendedName>
    <alternativeName>
        <fullName evidence="16">PanK-III</fullName>
    </alternativeName>
    <alternativeName>
        <fullName evidence="16">Pantothenic acid kinase</fullName>
    </alternativeName>
</protein>
<dbReference type="EC" id="2.7.1.33" evidence="6 16"/>
<keyword evidence="11 16" id="KW-0067">ATP-binding</keyword>
<feature type="binding site" evidence="16">
    <location>
        <begin position="95"/>
        <end position="98"/>
    </location>
    <ligand>
        <name>substrate</name>
    </ligand>
</feature>